<dbReference type="Proteomes" id="UP000629468">
    <property type="component" value="Unassembled WGS sequence"/>
</dbReference>
<reference evidence="1 2" key="1">
    <citation type="journal article" name="Sci. Rep.">
        <title>Telomere-to-telomere assembled and centromere annotated genomes of the two main subspecies of the button mushroom Agaricus bisporus reveal especially polymorphic chromosome ends.</title>
        <authorList>
            <person name="Sonnenberg A.S.M."/>
            <person name="Sedaghat-Telgerd N."/>
            <person name="Lavrijssen B."/>
            <person name="Ohm R.A."/>
            <person name="Hendrickx P.M."/>
            <person name="Scholtmeijer K."/>
            <person name="Baars J.J.P."/>
            <person name="van Peer A."/>
        </authorList>
    </citation>
    <scope>NUCLEOTIDE SEQUENCE [LARGE SCALE GENOMIC DNA]</scope>
    <source>
        <strain evidence="1 2">H119_p4</strain>
    </source>
</reference>
<name>A0A8H7EYL5_AGABI</name>
<evidence type="ECO:0000313" key="1">
    <source>
        <dbReference type="EMBL" id="KAF7763484.1"/>
    </source>
</evidence>
<evidence type="ECO:0000313" key="2">
    <source>
        <dbReference type="Proteomes" id="UP000629468"/>
    </source>
</evidence>
<dbReference type="EMBL" id="JABXXO010000011">
    <property type="protein sequence ID" value="KAF7763484.1"/>
    <property type="molecule type" value="Genomic_DNA"/>
</dbReference>
<comment type="caution">
    <text evidence="1">The sequence shown here is derived from an EMBL/GenBank/DDBJ whole genome shotgun (WGS) entry which is preliminary data.</text>
</comment>
<gene>
    <name evidence="1" type="ORF">Agabi119p4_8021</name>
</gene>
<proteinExistence type="predicted"/>
<accession>A0A8H7EYL5</accession>
<dbReference type="AlphaFoldDB" id="A0A8H7EYL5"/>
<organism evidence="1 2">
    <name type="scientific">Agaricus bisporus var. burnettii</name>
    <dbReference type="NCBI Taxonomy" id="192524"/>
    <lineage>
        <taxon>Eukaryota</taxon>
        <taxon>Fungi</taxon>
        <taxon>Dikarya</taxon>
        <taxon>Basidiomycota</taxon>
        <taxon>Agaricomycotina</taxon>
        <taxon>Agaricomycetes</taxon>
        <taxon>Agaricomycetidae</taxon>
        <taxon>Agaricales</taxon>
        <taxon>Agaricineae</taxon>
        <taxon>Agaricaceae</taxon>
        <taxon>Agaricus</taxon>
    </lineage>
</organism>
<sequence>MTPNDILRLMCATKIKKKAKKVSSWVTILQRVTDGAIVSAKIMSQNPAQNRSTSLSQRMKAGTRVYYWTPSGEIIYGTVQSSTFLSDNTEFLTVREDAGRVCTMPVVGLYEVGEDDSLRRTRAL</sequence>
<protein>
    <submittedName>
        <fullName evidence="1">Uncharacterized protein</fullName>
    </submittedName>
</protein>